<keyword evidence="1" id="KW-0472">Membrane</keyword>
<keyword evidence="3" id="KW-1185">Reference proteome</keyword>
<dbReference type="CDD" id="cd14728">
    <property type="entry name" value="Ere-like"/>
    <property type="match status" value="1"/>
</dbReference>
<evidence type="ECO:0000313" key="3">
    <source>
        <dbReference type="Proteomes" id="UP000243205"/>
    </source>
</evidence>
<keyword evidence="1" id="KW-1133">Transmembrane helix</keyword>
<reference evidence="3" key="1">
    <citation type="submission" date="2016-10" db="EMBL/GenBank/DDBJ databases">
        <authorList>
            <person name="Varghese N."/>
            <person name="Submissions S."/>
        </authorList>
    </citation>
    <scope>NUCLEOTIDE SEQUENCE [LARGE SCALE GENOMIC DNA]</scope>
    <source>
        <strain evidence="3">DSM 8987</strain>
    </source>
</reference>
<feature type="transmembrane region" description="Helical" evidence="1">
    <location>
        <begin position="29"/>
        <end position="47"/>
    </location>
</feature>
<proteinExistence type="predicted"/>
<evidence type="ECO:0000313" key="2">
    <source>
        <dbReference type="EMBL" id="SDE36689.1"/>
    </source>
</evidence>
<accession>A0A1G7CBJ8</accession>
<dbReference type="InterPro" id="IPR052036">
    <property type="entry name" value="Hydrolase/PRTase-associated"/>
</dbReference>
<dbReference type="InterPro" id="IPR007815">
    <property type="entry name" value="Emycin_Estase"/>
</dbReference>
<dbReference type="PANTHER" id="PTHR31299:SF0">
    <property type="entry name" value="ESTERASE, PUTATIVE (AFU_ORTHOLOGUE AFUA_1G05850)-RELATED"/>
    <property type="match status" value="1"/>
</dbReference>
<dbReference type="GO" id="GO:0046677">
    <property type="term" value="P:response to antibiotic"/>
    <property type="evidence" value="ECO:0007669"/>
    <property type="project" value="InterPro"/>
</dbReference>
<gene>
    <name evidence="2" type="ORF">SAMN05661003_10926</name>
</gene>
<dbReference type="Proteomes" id="UP000243205">
    <property type="component" value="Unassembled WGS sequence"/>
</dbReference>
<dbReference type="EMBL" id="FNAQ01000009">
    <property type="protein sequence ID" value="SDE36689.1"/>
    <property type="molecule type" value="Genomic_DNA"/>
</dbReference>
<evidence type="ECO:0000256" key="1">
    <source>
        <dbReference type="SAM" id="Phobius"/>
    </source>
</evidence>
<dbReference type="OrthoDB" id="9810066at2"/>
<keyword evidence="1" id="KW-0812">Transmembrane</keyword>
<dbReference type="Pfam" id="PF05139">
    <property type="entry name" value="Erythro_esteras"/>
    <property type="match status" value="1"/>
</dbReference>
<dbReference type="AlphaFoldDB" id="A0A1G7CBJ8"/>
<protein>
    <submittedName>
        <fullName evidence="2">Erythromycin esterase homolog</fullName>
    </submittedName>
</protein>
<dbReference type="Gene3D" id="3.30.1870.10">
    <property type="entry name" value="EreA-like, domain 2"/>
    <property type="match status" value="1"/>
</dbReference>
<dbReference type="Gene3D" id="3.40.1660.10">
    <property type="entry name" value="EreA-like (biosynthetic domain)"/>
    <property type="match status" value="1"/>
</dbReference>
<organism evidence="2 3">
    <name type="scientific">Desulfuromonas thiophila</name>
    <dbReference type="NCBI Taxonomy" id="57664"/>
    <lineage>
        <taxon>Bacteria</taxon>
        <taxon>Pseudomonadati</taxon>
        <taxon>Thermodesulfobacteriota</taxon>
        <taxon>Desulfuromonadia</taxon>
        <taxon>Desulfuromonadales</taxon>
        <taxon>Desulfuromonadaceae</taxon>
        <taxon>Desulfuromonas</taxon>
    </lineage>
</organism>
<name>A0A1G7CBJ8_9BACT</name>
<sequence>MKGLTVASLGLAWLGPRRAAVRASVALVVMLVVALLLPLTGAVADAGQEMALAQQLRRQALPLDLADEASLAPLLRHCDAARLILLGDATHGSEEFYRLRRQLSLALMAHQRVDFLVLEADAHSCLALDAYVRLQPGAPASAIAALRQMPARLGWVWQTRELALLLEDLRCHNARLPAGQRVALYGMDLLDYDGALCQLQTRLGPLPALRQVQECFGVGADPDRYVRALLAGTADCQTELAALRPLLPSAEQLFVQWRGAETLIRLRLLLGLQAAEAYYRRQLQDSAAAWNLRVRHFADQLRLLLRHHGPESRALVWAHNTHVGDARFTAMPDWGMVSLGQLLRQEWGPAAVFLLGQTGALGQVRASRDWGAADEVLTLAPPRADSVEALLLASGLATGLWLFAAAEAASPFDAWRDQRAVGVVYRPERDATDNYLPSRLSRRYDALVFFRQLQPTTLLEGQLLENRAWP</sequence>
<dbReference type="PANTHER" id="PTHR31299">
    <property type="entry name" value="ESTERASE, PUTATIVE (AFU_ORTHOLOGUE AFUA_1G05850)-RELATED"/>
    <property type="match status" value="1"/>
</dbReference>
<dbReference type="RefSeq" id="WP_092078558.1">
    <property type="nucleotide sequence ID" value="NZ_FNAQ01000009.1"/>
</dbReference>
<dbReference type="SUPFAM" id="SSF159501">
    <property type="entry name" value="EreA/ChaN-like"/>
    <property type="match status" value="1"/>
</dbReference>
<dbReference type="STRING" id="57664.SAMN05661003_10926"/>